<evidence type="ECO:0000313" key="2">
    <source>
        <dbReference type="EMBL" id="EGD72144.1"/>
    </source>
</evidence>
<sequence length="280" mass="30295">MRSRALLDSYTSLQLAFSTNVWANVVSAGLGSAHDAQQQQSHHDAALPAARSREMDSSTQRPAYVAISEDDFDEWCGTLLEEMDQSVQDVPIERAIILCYEDTIARASHQQHHQQQHHLPRHRTQTICAPAPRMISGTVDNPYLAQLLAALRHMWPRECTANKRGRPPAALTAPTVPLDGSWWGRKTGEGVGPHIHVKRSHLQAVPILSSDVAGRDDGGRSGGSGGGGGGGDEHRDPAGRCEGACQPSGISANHPLRRRQLYIGEARDAPVLRASILNSG</sequence>
<feature type="compositionally biased region" description="Gly residues" evidence="1">
    <location>
        <begin position="220"/>
        <end position="230"/>
    </location>
</feature>
<organism evidence="3">
    <name type="scientific">Salpingoeca rosetta (strain ATCC 50818 / BSB-021)</name>
    <dbReference type="NCBI Taxonomy" id="946362"/>
    <lineage>
        <taxon>Eukaryota</taxon>
        <taxon>Choanoflagellata</taxon>
        <taxon>Craspedida</taxon>
        <taxon>Salpingoecidae</taxon>
        <taxon>Salpingoeca</taxon>
    </lineage>
</organism>
<gene>
    <name evidence="2" type="ORF">PTSG_00164</name>
</gene>
<dbReference type="EMBL" id="GL832955">
    <property type="protein sequence ID" value="EGD72144.1"/>
    <property type="molecule type" value="Genomic_DNA"/>
</dbReference>
<keyword evidence="3" id="KW-1185">Reference proteome</keyword>
<proteinExistence type="predicted"/>
<feature type="region of interest" description="Disordered" evidence="1">
    <location>
        <begin position="34"/>
        <end position="61"/>
    </location>
</feature>
<accession>F2TVP8</accession>
<evidence type="ECO:0000313" key="3">
    <source>
        <dbReference type="Proteomes" id="UP000007799"/>
    </source>
</evidence>
<dbReference type="InParanoid" id="F2TVP8"/>
<feature type="compositionally biased region" description="Basic and acidic residues" evidence="1">
    <location>
        <begin position="41"/>
        <end position="56"/>
    </location>
</feature>
<feature type="region of interest" description="Disordered" evidence="1">
    <location>
        <begin position="210"/>
        <end position="256"/>
    </location>
</feature>
<dbReference type="Proteomes" id="UP000007799">
    <property type="component" value="Unassembled WGS sequence"/>
</dbReference>
<name>F2TVP8_SALR5</name>
<reference evidence="2" key="1">
    <citation type="submission" date="2009-08" db="EMBL/GenBank/DDBJ databases">
        <title>Annotation of Salpingoeca rosetta.</title>
        <authorList>
            <consortium name="The Broad Institute Genome Sequencing Platform"/>
            <person name="Russ C."/>
            <person name="Cuomo C."/>
            <person name="Burger G."/>
            <person name="Gray M.W."/>
            <person name="Holland P.W.H."/>
            <person name="King N."/>
            <person name="Lang F.B.F."/>
            <person name="Roger A.J."/>
            <person name="Ruiz-Trillo I."/>
            <person name="Young S.K."/>
            <person name="Zeng Q."/>
            <person name="Gargeya S."/>
            <person name="Alvarado L."/>
            <person name="Berlin A."/>
            <person name="Chapman S.B."/>
            <person name="Chen Z."/>
            <person name="Freedman E."/>
            <person name="Gellesch M."/>
            <person name="Goldberg J."/>
            <person name="Griggs A."/>
            <person name="Gujja S."/>
            <person name="Heilman E."/>
            <person name="Heiman D."/>
            <person name="Howarth C."/>
            <person name="Mehta T."/>
            <person name="Neiman D."/>
            <person name="Pearson M."/>
            <person name="Roberts A."/>
            <person name="Saif S."/>
            <person name="Shea T."/>
            <person name="Shenoy N."/>
            <person name="Sisk P."/>
            <person name="Stolte C."/>
            <person name="Sykes S."/>
            <person name="White J."/>
            <person name="Yandava C."/>
            <person name="Haas B."/>
            <person name="Nusbaum C."/>
            <person name="Birren B."/>
        </authorList>
    </citation>
    <scope>NUCLEOTIDE SEQUENCE [LARGE SCALE GENOMIC DNA]</scope>
    <source>
        <strain evidence="2">ATCC 50818</strain>
    </source>
</reference>
<evidence type="ECO:0000256" key="1">
    <source>
        <dbReference type="SAM" id="MobiDB-lite"/>
    </source>
</evidence>
<dbReference type="GeneID" id="16067792"/>
<dbReference type="AlphaFoldDB" id="F2TVP8"/>
<protein>
    <submittedName>
        <fullName evidence="2">Uncharacterized protein</fullName>
    </submittedName>
</protein>
<dbReference type="RefSeq" id="XP_004998716.1">
    <property type="nucleotide sequence ID" value="XM_004998659.1"/>
</dbReference>
<dbReference type="KEGG" id="sre:PTSG_00164"/>